<name>H2BZ31_GILLR</name>
<sequence>MNCNTSTYNPLKRKIMKTKFQFIVGLGIILLFLIPGAQAQILQSKSDVIKEYGDPFSAGVTKSGENYLFYKMPVTTKASGTYNQGRILYFKTFSNGVEVCYKFKIVEPTSETIYNITSFTRDLVQTDDMQWNDYAKGIVYKIKEIKGVCLITAEYDNEVSLAKVYKF</sequence>
<accession>H2BZ31</accession>
<protein>
    <submittedName>
        <fullName evidence="1">Uncharacterized protein</fullName>
    </submittedName>
</protein>
<gene>
    <name evidence="1" type="ORF">Gilli_2763</name>
</gene>
<reference evidence="2" key="1">
    <citation type="journal article" date="2012" name="Stand. Genomic Sci.">
        <title>Genome sequence of the Antarctic rhodopsins-containing flavobacterium Gillisia limnaea type strain (R-8282(T)).</title>
        <authorList>
            <person name="Riedel T."/>
            <person name="Held B."/>
            <person name="Nolan M."/>
            <person name="Lucas S."/>
            <person name="Lapidus A."/>
            <person name="Tice H."/>
            <person name="Del Rio T.G."/>
            <person name="Cheng J.F."/>
            <person name="Han C."/>
            <person name="Tapia R."/>
            <person name="Goodwin L.A."/>
            <person name="Pitluck S."/>
            <person name="Liolios K."/>
            <person name="Mavromatis K."/>
            <person name="Pagani I."/>
            <person name="Ivanova N."/>
            <person name="Mikhailova N."/>
            <person name="Pati A."/>
            <person name="Chen A."/>
            <person name="Palaniappan K."/>
            <person name="Land M."/>
            <person name="Rohde M."/>
            <person name="Tindall B.J."/>
            <person name="Detter J.C."/>
            <person name="Goker M."/>
            <person name="Bristow J."/>
            <person name="Eisen J.A."/>
            <person name="Markowitz V."/>
            <person name="Hugenholtz P."/>
            <person name="Kyrpides N.C."/>
            <person name="Klenk H.P."/>
            <person name="Woyke T."/>
        </authorList>
    </citation>
    <scope>NUCLEOTIDE SEQUENCE [LARGE SCALE GENOMIC DNA]</scope>
    <source>
        <strain evidence="2">DSM 15749 / LMG 21470 / R-8282</strain>
    </source>
</reference>
<dbReference type="eggNOG" id="ENOG50345N9">
    <property type="taxonomic scope" value="Bacteria"/>
</dbReference>
<dbReference type="Proteomes" id="UP000003844">
    <property type="component" value="Unassembled WGS sequence"/>
</dbReference>
<proteinExistence type="predicted"/>
<evidence type="ECO:0000313" key="1">
    <source>
        <dbReference type="EMBL" id="EHQ03376.1"/>
    </source>
</evidence>
<evidence type="ECO:0000313" key="2">
    <source>
        <dbReference type="Proteomes" id="UP000003844"/>
    </source>
</evidence>
<dbReference type="HOGENOM" id="CLU_1592225_0_0_10"/>
<keyword evidence="2" id="KW-1185">Reference proteome</keyword>
<dbReference type="EMBL" id="JH594606">
    <property type="protein sequence ID" value="EHQ03376.1"/>
    <property type="molecule type" value="Genomic_DNA"/>
</dbReference>
<organism evidence="1 2">
    <name type="scientific">Gillisia limnaea (strain DSM 15749 / LMG 21470 / R-8282)</name>
    <dbReference type="NCBI Taxonomy" id="865937"/>
    <lineage>
        <taxon>Bacteria</taxon>
        <taxon>Pseudomonadati</taxon>
        <taxon>Bacteroidota</taxon>
        <taxon>Flavobacteriia</taxon>
        <taxon>Flavobacteriales</taxon>
        <taxon>Flavobacteriaceae</taxon>
        <taxon>Gillisia</taxon>
    </lineage>
</organism>
<dbReference type="AlphaFoldDB" id="H2BZ31"/>